<comment type="caution">
    <text evidence="2">The sequence shown here is derived from an EMBL/GenBank/DDBJ whole genome shotgun (WGS) entry which is preliminary data.</text>
</comment>
<keyword evidence="3" id="KW-1185">Reference proteome</keyword>
<feature type="region of interest" description="Disordered" evidence="1">
    <location>
        <begin position="38"/>
        <end position="60"/>
    </location>
</feature>
<reference evidence="2" key="1">
    <citation type="journal article" date="2014" name="Int. J. Syst. Evol. Microbiol.">
        <title>Complete genome sequence of Corynebacterium casei LMG S-19264T (=DSM 44701T), isolated from a smear-ripened cheese.</title>
        <authorList>
            <consortium name="US DOE Joint Genome Institute (JGI-PGF)"/>
            <person name="Walter F."/>
            <person name="Albersmeier A."/>
            <person name="Kalinowski J."/>
            <person name="Ruckert C."/>
        </authorList>
    </citation>
    <scope>NUCLEOTIDE SEQUENCE</scope>
    <source>
        <strain evidence="2">JCM 5016</strain>
    </source>
</reference>
<protein>
    <submittedName>
        <fullName evidence="2">Uncharacterized protein</fullName>
    </submittedName>
</protein>
<dbReference type="EMBL" id="BMWH01000002">
    <property type="protein sequence ID" value="GGZ73163.1"/>
    <property type="molecule type" value="Genomic_DNA"/>
</dbReference>
<proteinExistence type="predicted"/>
<feature type="compositionally biased region" description="Polar residues" evidence="1">
    <location>
        <begin position="51"/>
        <end position="60"/>
    </location>
</feature>
<sequence length="60" mass="6614">MAGAYCKFCGHRCFVYRIIPDGPQKGWAGHLATCPRGMAHDREQTGHDHTTAINPSQDSD</sequence>
<feature type="compositionally biased region" description="Basic and acidic residues" evidence="1">
    <location>
        <begin position="38"/>
        <end position="50"/>
    </location>
</feature>
<evidence type="ECO:0000313" key="2">
    <source>
        <dbReference type="EMBL" id="GGZ73163.1"/>
    </source>
</evidence>
<gene>
    <name evidence="2" type="ORF">GCM10010389_08320</name>
</gene>
<dbReference type="RefSeq" id="WP_190055898.1">
    <property type="nucleotide sequence ID" value="NZ_BMWH01000002.1"/>
</dbReference>
<evidence type="ECO:0000256" key="1">
    <source>
        <dbReference type="SAM" id="MobiDB-lite"/>
    </source>
</evidence>
<reference evidence="2" key="2">
    <citation type="submission" date="2020-09" db="EMBL/GenBank/DDBJ databases">
        <authorList>
            <person name="Sun Q."/>
            <person name="Ohkuma M."/>
        </authorList>
    </citation>
    <scope>NUCLEOTIDE SEQUENCE</scope>
    <source>
        <strain evidence="2">JCM 5016</strain>
    </source>
</reference>
<accession>A0A918QTV5</accession>
<evidence type="ECO:0000313" key="3">
    <source>
        <dbReference type="Proteomes" id="UP000623010"/>
    </source>
</evidence>
<dbReference type="AlphaFoldDB" id="A0A918QTV5"/>
<dbReference type="Proteomes" id="UP000623010">
    <property type="component" value="Unassembled WGS sequence"/>
</dbReference>
<name>A0A918QTV5_9ACTN</name>
<organism evidence="2 3">
    <name type="scientific">Streptomyces echinoruber</name>
    <dbReference type="NCBI Taxonomy" id="68898"/>
    <lineage>
        <taxon>Bacteria</taxon>
        <taxon>Bacillati</taxon>
        <taxon>Actinomycetota</taxon>
        <taxon>Actinomycetes</taxon>
        <taxon>Kitasatosporales</taxon>
        <taxon>Streptomycetaceae</taxon>
        <taxon>Streptomyces</taxon>
    </lineage>
</organism>